<feature type="compositionally biased region" description="Basic and acidic residues" evidence="1">
    <location>
        <begin position="13"/>
        <end position="41"/>
    </location>
</feature>
<dbReference type="GeneID" id="95981014"/>
<feature type="compositionally biased region" description="Basic and acidic residues" evidence="1">
    <location>
        <begin position="61"/>
        <end position="70"/>
    </location>
</feature>
<comment type="caution">
    <text evidence="3">The sequence shown here is derived from an EMBL/GenBank/DDBJ whole genome shotgun (WGS) entry which is preliminary data.</text>
</comment>
<keyword evidence="2" id="KW-0812">Transmembrane</keyword>
<evidence type="ECO:0000256" key="2">
    <source>
        <dbReference type="SAM" id="Phobius"/>
    </source>
</evidence>
<keyword evidence="2" id="KW-1133">Transmembrane helix</keyword>
<feature type="region of interest" description="Disordered" evidence="1">
    <location>
        <begin position="89"/>
        <end position="143"/>
    </location>
</feature>
<evidence type="ECO:0000313" key="4">
    <source>
        <dbReference type="Proteomes" id="UP001562354"/>
    </source>
</evidence>
<dbReference type="EMBL" id="JBFMKM010000006">
    <property type="protein sequence ID" value="KAL1305729.1"/>
    <property type="molecule type" value="Genomic_DNA"/>
</dbReference>
<evidence type="ECO:0000256" key="1">
    <source>
        <dbReference type="SAM" id="MobiDB-lite"/>
    </source>
</evidence>
<evidence type="ECO:0000313" key="3">
    <source>
        <dbReference type="EMBL" id="KAL1305729.1"/>
    </source>
</evidence>
<accession>A0ABR3PHW6</accession>
<dbReference type="Proteomes" id="UP001562354">
    <property type="component" value="Unassembled WGS sequence"/>
</dbReference>
<keyword evidence="2" id="KW-0472">Membrane</keyword>
<reference evidence="3 4" key="1">
    <citation type="submission" date="2024-07" db="EMBL/GenBank/DDBJ databases">
        <title>Draft sequence of the Neodothiora populina.</title>
        <authorList>
            <person name="Drown D.D."/>
            <person name="Schuette U.S."/>
            <person name="Buechlein A.B."/>
            <person name="Rusch D.R."/>
            <person name="Winton L.W."/>
            <person name="Adams G.A."/>
        </authorList>
    </citation>
    <scope>NUCLEOTIDE SEQUENCE [LARGE SCALE GENOMIC DNA]</scope>
    <source>
        <strain evidence="3 4">CPC 39397</strain>
    </source>
</reference>
<keyword evidence="4" id="KW-1185">Reference proteome</keyword>
<feature type="region of interest" description="Disordered" evidence="1">
    <location>
        <begin position="1"/>
        <end position="70"/>
    </location>
</feature>
<gene>
    <name evidence="3" type="ORF">AAFC00_007315</name>
</gene>
<feature type="transmembrane region" description="Helical" evidence="2">
    <location>
        <begin position="343"/>
        <end position="363"/>
    </location>
</feature>
<organism evidence="3 4">
    <name type="scientific">Neodothiora populina</name>
    <dbReference type="NCBI Taxonomy" id="2781224"/>
    <lineage>
        <taxon>Eukaryota</taxon>
        <taxon>Fungi</taxon>
        <taxon>Dikarya</taxon>
        <taxon>Ascomycota</taxon>
        <taxon>Pezizomycotina</taxon>
        <taxon>Dothideomycetes</taxon>
        <taxon>Dothideomycetidae</taxon>
        <taxon>Dothideales</taxon>
        <taxon>Dothioraceae</taxon>
        <taxon>Neodothiora</taxon>
    </lineage>
</organism>
<proteinExistence type="predicted"/>
<protein>
    <submittedName>
        <fullName evidence="3">Uncharacterized protein</fullName>
    </submittedName>
</protein>
<feature type="transmembrane region" description="Helical" evidence="2">
    <location>
        <begin position="311"/>
        <end position="331"/>
    </location>
</feature>
<sequence length="394" mass="45069">MDYSSSYLRGKRRSEQSTEARVRRSQSRHDATYGPEAETRFRPSRPRPHSGIYEEPAVEATYDRPPKKHDQQYVEEIIVEEEIHHARPERVSYGYDSARPGRRPFSGVHGAVSPSPPPSPPPRPDDYSPALPPVVRRSEAHGKSEDLALAAQTHVNGDHDDRIRDYLTICLYRNSKKAFQTQRVRIMKPRFRHLNISSSRIKQMTYVPDRDFMLAMRWKYKNNLRGPFRRILSFKTVSTARLLQYGDGIFATAEQNYALFSPTFMKAFENPFMYVGKNDTQWVYWLHKQKTSDKGLDIAIELIEDYSMFRVMSVAVFILVALLALSIVWIVEGGDASYMATVMSYALSFLTAAVGLTALWDFLDSGRVDAQSRNPVLSIAELSEVGRMRGVLGY</sequence>
<name>A0ABR3PHW6_9PEZI</name>
<dbReference type="RefSeq" id="XP_069202002.1">
    <property type="nucleotide sequence ID" value="XM_069347397.1"/>
</dbReference>